<dbReference type="GO" id="GO:0008360">
    <property type="term" value="P:regulation of cell shape"/>
    <property type="evidence" value="ECO:0007669"/>
    <property type="project" value="UniProtKB-KW"/>
</dbReference>
<dbReference type="InterPro" id="IPR011601">
    <property type="entry name" value="MurB_C"/>
</dbReference>
<dbReference type="PROSITE" id="PS51387">
    <property type="entry name" value="FAD_PCMH"/>
    <property type="match status" value="1"/>
</dbReference>
<dbReference type="PANTHER" id="PTHR21071:SF4">
    <property type="entry name" value="UDP-N-ACETYLENOLPYRUVOYLGLUCOSAMINE REDUCTASE"/>
    <property type="match status" value="1"/>
</dbReference>
<comment type="caution">
    <text evidence="21">The sequence shown here is derived from an EMBL/GenBank/DDBJ whole genome shotgun (WGS) entry which is preliminary data.</text>
</comment>
<protein>
    <recommendedName>
        <fullName evidence="6 19">UDP-N-acetylenolpyruvoylglucosamine reductase</fullName>
        <ecNumber evidence="5 19">1.3.1.98</ecNumber>
    </recommendedName>
    <alternativeName>
        <fullName evidence="17 19">UDP-N-acetylmuramate dehydrogenase</fullName>
    </alternativeName>
</protein>
<comment type="similarity">
    <text evidence="19">Belongs to the MurB family.</text>
</comment>
<evidence type="ECO:0000256" key="11">
    <source>
        <dbReference type="ARBA" id="ARBA00022857"/>
    </source>
</evidence>
<keyword evidence="13 19" id="KW-0573">Peptidoglycan synthesis</keyword>
<organism evidence="21 22">
    <name type="scientific">Natronoflexus pectinivorans</name>
    <dbReference type="NCBI Taxonomy" id="682526"/>
    <lineage>
        <taxon>Bacteria</taxon>
        <taxon>Pseudomonadati</taxon>
        <taxon>Bacteroidota</taxon>
        <taxon>Bacteroidia</taxon>
        <taxon>Marinilabiliales</taxon>
        <taxon>Marinilabiliaceae</taxon>
        <taxon>Natronoflexus</taxon>
    </lineage>
</organism>
<dbReference type="NCBIfam" id="TIGR00179">
    <property type="entry name" value="murB"/>
    <property type="match status" value="1"/>
</dbReference>
<evidence type="ECO:0000256" key="16">
    <source>
        <dbReference type="ARBA" id="ARBA00023316"/>
    </source>
</evidence>
<keyword evidence="7 19" id="KW-0963">Cytoplasm</keyword>
<dbReference type="AlphaFoldDB" id="A0A4R2GM05"/>
<evidence type="ECO:0000256" key="13">
    <source>
        <dbReference type="ARBA" id="ARBA00022984"/>
    </source>
</evidence>
<comment type="function">
    <text evidence="2 19">Cell wall formation.</text>
</comment>
<dbReference type="RefSeq" id="WP_132433247.1">
    <property type="nucleotide sequence ID" value="NZ_SLWK01000003.1"/>
</dbReference>
<feature type="active site" evidence="19">
    <location>
        <position position="333"/>
    </location>
</feature>
<keyword evidence="16 19" id="KW-0961">Cell wall biogenesis/degradation</keyword>
<evidence type="ECO:0000256" key="2">
    <source>
        <dbReference type="ARBA" id="ARBA00003921"/>
    </source>
</evidence>
<comment type="cofactor">
    <cofactor evidence="1 19">
        <name>FAD</name>
        <dbReference type="ChEBI" id="CHEBI:57692"/>
    </cofactor>
</comment>
<evidence type="ECO:0000313" key="22">
    <source>
        <dbReference type="Proteomes" id="UP000295221"/>
    </source>
</evidence>
<dbReference type="InterPro" id="IPR006094">
    <property type="entry name" value="Oxid_FAD_bind_N"/>
</dbReference>
<dbReference type="EC" id="1.3.1.98" evidence="5 19"/>
<name>A0A4R2GM05_9BACT</name>
<evidence type="ECO:0000256" key="5">
    <source>
        <dbReference type="ARBA" id="ARBA00012518"/>
    </source>
</evidence>
<dbReference type="InterPro" id="IPR016169">
    <property type="entry name" value="FAD-bd_PCMH_sub2"/>
</dbReference>
<reference evidence="21 22" key="1">
    <citation type="submission" date="2019-03" db="EMBL/GenBank/DDBJ databases">
        <title>Genomic Encyclopedia of Type Strains, Phase IV (KMG-IV): sequencing the most valuable type-strain genomes for metagenomic binning, comparative biology and taxonomic classification.</title>
        <authorList>
            <person name="Goeker M."/>
        </authorList>
    </citation>
    <scope>NUCLEOTIDE SEQUENCE [LARGE SCALE GENOMIC DNA]</scope>
    <source>
        <strain evidence="21 22">DSM 24179</strain>
    </source>
</reference>
<dbReference type="Pfam" id="PF01565">
    <property type="entry name" value="FAD_binding_4"/>
    <property type="match status" value="1"/>
</dbReference>
<keyword evidence="22" id="KW-1185">Reference proteome</keyword>
<feature type="active site" description="Proton donor" evidence="19">
    <location>
        <position position="236"/>
    </location>
</feature>
<dbReference type="OrthoDB" id="9804753at2"/>
<dbReference type="NCBIfam" id="NF000755">
    <property type="entry name" value="PRK00046.1"/>
    <property type="match status" value="1"/>
</dbReference>
<accession>A0A4R2GM05</accession>
<dbReference type="GO" id="GO:0008762">
    <property type="term" value="F:UDP-N-acetylmuramate dehydrogenase activity"/>
    <property type="evidence" value="ECO:0007669"/>
    <property type="project" value="UniProtKB-UniRule"/>
</dbReference>
<dbReference type="SUPFAM" id="SSF56194">
    <property type="entry name" value="Uridine diphospho-N-Acetylenolpyruvylglucosamine reductase, MurB, C-terminal domain"/>
    <property type="match status" value="1"/>
</dbReference>
<dbReference type="InterPro" id="IPR016166">
    <property type="entry name" value="FAD-bd_PCMH"/>
</dbReference>
<evidence type="ECO:0000313" key="21">
    <source>
        <dbReference type="EMBL" id="TCO09348.1"/>
    </source>
</evidence>
<keyword evidence="15 19" id="KW-0131">Cell cycle</keyword>
<evidence type="ECO:0000256" key="10">
    <source>
        <dbReference type="ARBA" id="ARBA00022827"/>
    </source>
</evidence>
<evidence type="ECO:0000256" key="4">
    <source>
        <dbReference type="ARBA" id="ARBA00004752"/>
    </source>
</evidence>
<keyword evidence="8 19" id="KW-0132">Cell division</keyword>
<dbReference type="GO" id="GO:0051301">
    <property type="term" value="P:cell division"/>
    <property type="evidence" value="ECO:0007669"/>
    <property type="project" value="UniProtKB-KW"/>
</dbReference>
<dbReference type="InterPro" id="IPR036635">
    <property type="entry name" value="MurB_C_sf"/>
</dbReference>
<evidence type="ECO:0000256" key="7">
    <source>
        <dbReference type="ARBA" id="ARBA00022490"/>
    </source>
</evidence>
<dbReference type="Pfam" id="PF02873">
    <property type="entry name" value="MurB_C"/>
    <property type="match status" value="1"/>
</dbReference>
<evidence type="ECO:0000256" key="12">
    <source>
        <dbReference type="ARBA" id="ARBA00022960"/>
    </source>
</evidence>
<dbReference type="GO" id="GO:0009252">
    <property type="term" value="P:peptidoglycan biosynthetic process"/>
    <property type="evidence" value="ECO:0007669"/>
    <property type="project" value="UniProtKB-UniRule"/>
</dbReference>
<gene>
    <name evidence="19" type="primary">murB</name>
    <name evidence="21" type="ORF">EV194_103261</name>
</gene>
<dbReference type="GO" id="GO:0071555">
    <property type="term" value="P:cell wall organization"/>
    <property type="evidence" value="ECO:0007669"/>
    <property type="project" value="UniProtKB-KW"/>
</dbReference>
<feature type="domain" description="FAD-binding PCMH-type" evidence="20">
    <location>
        <begin position="17"/>
        <end position="188"/>
    </location>
</feature>
<keyword evidence="12 19" id="KW-0133">Cell shape</keyword>
<dbReference type="Gene3D" id="3.30.465.10">
    <property type="match status" value="1"/>
</dbReference>
<evidence type="ECO:0000256" key="19">
    <source>
        <dbReference type="HAMAP-Rule" id="MF_00037"/>
    </source>
</evidence>
<evidence type="ECO:0000256" key="9">
    <source>
        <dbReference type="ARBA" id="ARBA00022630"/>
    </source>
</evidence>
<dbReference type="SUPFAM" id="SSF56176">
    <property type="entry name" value="FAD-binding/transporter-associated domain-like"/>
    <property type="match status" value="1"/>
</dbReference>
<evidence type="ECO:0000256" key="18">
    <source>
        <dbReference type="ARBA" id="ARBA00048914"/>
    </source>
</evidence>
<dbReference type="Gene3D" id="3.30.43.10">
    <property type="entry name" value="Uridine Diphospho-n-acetylenolpyruvylglucosamine Reductase, domain 2"/>
    <property type="match status" value="1"/>
</dbReference>
<evidence type="ECO:0000259" key="20">
    <source>
        <dbReference type="PROSITE" id="PS51387"/>
    </source>
</evidence>
<keyword evidence="11 19" id="KW-0521">NADP</keyword>
<sequence length="338" mass="37476">MKILSNFSLKHLNTFGIDASADRYIFYTSEDELKHIIDSDQIRDVPILILGGGSNLLFVSNFNGVVLHSGIQGIEKIQENNQEVIIKVGAGVVWDHLVNWSVENGFYGLENLSIIPGNVGAAPVQNIGAYGVEVKDVIEKVEGLYLNDASHFVIPGNECQFDYRQSIFKTSLKGEVVITNVYFRLKKQPGFILDYGSLVDEVNKLGETTLENVRQAVIKIRQSKLPDPEEFGNAGSFFKNPVISFTQFLNLQKSFPEIPHFILGKNSLVKIPAGWLIEKCGWKGKSIGNAGVHHKQALVLVNLGNASGNEIVELAERIENDVFYAFSIKLEREVNVVG</sequence>
<dbReference type="InterPro" id="IPR003170">
    <property type="entry name" value="MurB"/>
</dbReference>
<dbReference type="Proteomes" id="UP000295221">
    <property type="component" value="Unassembled WGS sequence"/>
</dbReference>
<dbReference type="HAMAP" id="MF_00037">
    <property type="entry name" value="MurB"/>
    <property type="match status" value="1"/>
</dbReference>
<comment type="subcellular location">
    <subcellularLocation>
        <location evidence="3 19">Cytoplasm</location>
    </subcellularLocation>
</comment>
<keyword evidence="14 19" id="KW-0560">Oxidoreductase</keyword>
<evidence type="ECO:0000256" key="15">
    <source>
        <dbReference type="ARBA" id="ARBA00023306"/>
    </source>
</evidence>
<evidence type="ECO:0000256" key="14">
    <source>
        <dbReference type="ARBA" id="ARBA00023002"/>
    </source>
</evidence>
<dbReference type="EMBL" id="SLWK01000003">
    <property type="protein sequence ID" value="TCO09348.1"/>
    <property type="molecule type" value="Genomic_DNA"/>
</dbReference>
<comment type="catalytic activity">
    <reaction evidence="18 19">
        <text>UDP-N-acetyl-alpha-D-muramate + NADP(+) = UDP-N-acetyl-3-O-(1-carboxyvinyl)-alpha-D-glucosamine + NADPH + H(+)</text>
        <dbReference type="Rhea" id="RHEA:12248"/>
        <dbReference type="ChEBI" id="CHEBI:15378"/>
        <dbReference type="ChEBI" id="CHEBI:57783"/>
        <dbReference type="ChEBI" id="CHEBI:58349"/>
        <dbReference type="ChEBI" id="CHEBI:68483"/>
        <dbReference type="ChEBI" id="CHEBI:70757"/>
        <dbReference type="EC" id="1.3.1.98"/>
    </reaction>
</comment>
<keyword evidence="9 19" id="KW-0285">Flavoprotein</keyword>
<keyword evidence="10 19" id="KW-0274">FAD</keyword>
<dbReference type="GO" id="GO:0005829">
    <property type="term" value="C:cytosol"/>
    <property type="evidence" value="ECO:0007669"/>
    <property type="project" value="TreeGrafter"/>
</dbReference>
<dbReference type="GO" id="GO:0071949">
    <property type="term" value="F:FAD binding"/>
    <property type="evidence" value="ECO:0007669"/>
    <property type="project" value="InterPro"/>
</dbReference>
<dbReference type="InterPro" id="IPR036318">
    <property type="entry name" value="FAD-bd_PCMH-like_sf"/>
</dbReference>
<dbReference type="UniPathway" id="UPA00219"/>
<feature type="active site" evidence="19">
    <location>
        <position position="164"/>
    </location>
</feature>
<evidence type="ECO:0000256" key="17">
    <source>
        <dbReference type="ARBA" id="ARBA00031026"/>
    </source>
</evidence>
<comment type="pathway">
    <text evidence="4 19">Cell wall biogenesis; peptidoglycan biosynthesis.</text>
</comment>
<dbReference type="InterPro" id="IPR016167">
    <property type="entry name" value="FAD-bd_PCMH_sub1"/>
</dbReference>
<dbReference type="PANTHER" id="PTHR21071">
    <property type="entry name" value="UDP-N-ACETYLENOLPYRUVOYLGLUCOSAMINE REDUCTASE"/>
    <property type="match status" value="1"/>
</dbReference>
<evidence type="ECO:0000256" key="1">
    <source>
        <dbReference type="ARBA" id="ARBA00001974"/>
    </source>
</evidence>
<evidence type="ECO:0000256" key="8">
    <source>
        <dbReference type="ARBA" id="ARBA00022618"/>
    </source>
</evidence>
<proteinExistence type="inferred from homology"/>
<evidence type="ECO:0000256" key="6">
    <source>
        <dbReference type="ARBA" id="ARBA00015188"/>
    </source>
</evidence>
<evidence type="ECO:0000256" key="3">
    <source>
        <dbReference type="ARBA" id="ARBA00004496"/>
    </source>
</evidence>
<dbReference type="Gene3D" id="3.90.78.10">
    <property type="entry name" value="UDP-N-acetylenolpyruvoylglucosamine reductase, C-terminal domain"/>
    <property type="match status" value="1"/>
</dbReference>